<dbReference type="OrthoDB" id="8957187at2759"/>
<feature type="domain" description="Trichohyalin-plectin-homology" evidence="4">
    <location>
        <begin position="126"/>
        <end position="477"/>
    </location>
</feature>
<evidence type="ECO:0000313" key="5">
    <source>
        <dbReference type="Ensembl" id="ENSATEP00000014216.2"/>
    </source>
</evidence>
<proteinExistence type="predicted"/>
<feature type="region of interest" description="Disordered" evidence="3">
    <location>
        <begin position="157"/>
        <end position="229"/>
    </location>
</feature>
<dbReference type="InterPro" id="IPR039986">
    <property type="entry name" value="CFAP210"/>
</dbReference>
<dbReference type="STRING" id="64144.ENSATEP00000014216"/>
<evidence type="ECO:0000256" key="1">
    <source>
        <dbReference type="ARBA" id="ARBA00023054"/>
    </source>
</evidence>
<feature type="compositionally biased region" description="Basic and acidic residues" evidence="3">
    <location>
        <begin position="204"/>
        <end position="229"/>
    </location>
</feature>
<dbReference type="Ensembl" id="ENSATET00000014445.2">
    <property type="protein sequence ID" value="ENSATEP00000014216.2"/>
    <property type="gene ID" value="ENSATEG00000009928.2"/>
</dbReference>
<keyword evidence="1 2" id="KW-0175">Coiled coil</keyword>
<reference evidence="5" key="1">
    <citation type="submission" date="2021-04" db="EMBL/GenBank/DDBJ databases">
        <authorList>
            <consortium name="Wellcome Sanger Institute Data Sharing"/>
        </authorList>
    </citation>
    <scope>NUCLEOTIDE SEQUENCE [LARGE SCALE GENOMIC DNA]</scope>
</reference>
<dbReference type="InParanoid" id="A0A3Q1JH09"/>
<dbReference type="GO" id="GO:0005879">
    <property type="term" value="C:axonemal microtubule"/>
    <property type="evidence" value="ECO:0007669"/>
    <property type="project" value="TreeGrafter"/>
</dbReference>
<evidence type="ECO:0000256" key="3">
    <source>
        <dbReference type="SAM" id="MobiDB-lite"/>
    </source>
</evidence>
<gene>
    <name evidence="5" type="primary">CCDC173</name>
</gene>
<name>A0A3Q1JH09_ANATE</name>
<dbReference type="AlphaFoldDB" id="A0A3Q1JH09"/>
<sequence>LSVLHSSTGTVNAKQKRLDKSVWCGMAAAQRSVLSKADWERIQSVLNQPKVKVHTRQELIEKNALLQFSRVENKLNKVGLRKLHAAKTLERQAKEEYLNQIGAEEAELKKQQQQQVVERANVMMFNQNGCVRRFHRALQTTHVQKENEALMKFNQEKQRTVKAQKRQSEEELKRGQVEALKEDQEKAHQKQLSDQAVAAYQTEQMKEKQQLRQNEMKQEKEERERLRHLDELYTQEQRSVARKQIESKRKYLECLLGDISSRNLQREMEAQKLNMEEQERKKAQLNLEEKLLQRTNDQAEKFKKRQVPIKIAMEKLAVRMKEQAAAQARKEEVKFLKEVAEQDAEEAERLREKEEKKAAMIKSIAAHREAAVQEKKKKEEAQQKSNLDWFVAQRESDRLFRQKQKQKAQRIRENQSECRRANDTMTTEKSALAELLKKQEQDYAVKSAEQADGREKQLQQYIQQELHKAVESQRNVPLLLAARTGGHGFLVDGEEPGYFCINTGNPMPRLITDQRIIFSFHVD</sequence>
<evidence type="ECO:0000259" key="4">
    <source>
        <dbReference type="Pfam" id="PF13868"/>
    </source>
</evidence>
<protein>
    <recommendedName>
        <fullName evidence="4">Trichohyalin-plectin-homology domain-containing protein</fullName>
    </recommendedName>
</protein>
<dbReference type="GeneTree" id="ENSGT00940000177207"/>
<reference evidence="5" key="3">
    <citation type="submission" date="2025-09" db="UniProtKB">
        <authorList>
            <consortium name="Ensembl"/>
        </authorList>
    </citation>
    <scope>IDENTIFICATION</scope>
</reference>
<keyword evidence="6" id="KW-1185">Reference proteome</keyword>
<reference evidence="5" key="2">
    <citation type="submission" date="2025-08" db="UniProtKB">
        <authorList>
            <consortium name="Ensembl"/>
        </authorList>
    </citation>
    <scope>IDENTIFICATION</scope>
</reference>
<dbReference type="Proteomes" id="UP000265040">
    <property type="component" value="Chromosome 8"/>
</dbReference>
<evidence type="ECO:0000256" key="2">
    <source>
        <dbReference type="SAM" id="Coils"/>
    </source>
</evidence>
<dbReference type="Pfam" id="PF13868">
    <property type="entry name" value="TPH"/>
    <property type="match status" value="1"/>
</dbReference>
<feature type="coiled-coil region" evidence="2">
    <location>
        <begin position="261"/>
        <end position="305"/>
    </location>
</feature>
<organism evidence="5 6">
    <name type="scientific">Anabas testudineus</name>
    <name type="common">Climbing perch</name>
    <name type="synonym">Anthias testudineus</name>
    <dbReference type="NCBI Taxonomy" id="64144"/>
    <lineage>
        <taxon>Eukaryota</taxon>
        <taxon>Metazoa</taxon>
        <taxon>Chordata</taxon>
        <taxon>Craniata</taxon>
        <taxon>Vertebrata</taxon>
        <taxon>Euteleostomi</taxon>
        <taxon>Actinopterygii</taxon>
        <taxon>Neopterygii</taxon>
        <taxon>Teleostei</taxon>
        <taxon>Neoteleostei</taxon>
        <taxon>Acanthomorphata</taxon>
        <taxon>Anabantaria</taxon>
        <taxon>Anabantiformes</taxon>
        <taxon>Anabantoidei</taxon>
        <taxon>Anabantidae</taxon>
        <taxon>Anabas</taxon>
    </lineage>
</organism>
<feature type="coiled-coil region" evidence="2">
    <location>
        <begin position="94"/>
        <end position="123"/>
    </location>
</feature>
<dbReference type="PANTHER" id="PTHR28663">
    <property type="entry name" value="COILED-COIL DOMAIN-CONTAINING PROTEIN 173"/>
    <property type="match status" value="1"/>
</dbReference>
<dbReference type="PANTHER" id="PTHR28663:SF1">
    <property type="entry name" value="CILIA- AND FLAGELLA- ASSOCIATED PROTEIN 210"/>
    <property type="match status" value="1"/>
</dbReference>
<feature type="coiled-coil region" evidence="2">
    <location>
        <begin position="330"/>
        <end position="384"/>
    </location>
</feature>
<evidence type="ECO:0000313" key="6">
    <source>
        <dbReference type="Proteomes" id="UP000265040"/>
    </source>
</evidence>
<feature type="compositionally biased region" description="Basic and acidic residues" evidence="3">
    <location>
        <begin position="166"/>
        <end position="188"/>
    </location>
</feature>
<accession>A0A3Q1JH09</accession>
<dbReference type="InterPro" id="IPR043597">
    <property type="entry name" value="TPH_dom"/>
</dbReference>